<dbReference type="Proteomes" id="UP001177023">
    <property type="component" value="Unassembled WGS sequence"/>
</dbReference>
<dbReference type="InterPro" id="IPR051617">
    <property type="entry name" value="UNC-93-like_regulator"/>
</dbReference>
<feature type="transmembrane region" description="Helical" evidence="9">
    <location>
        <begin position="351"/>
        <end position="368"/>
    </location>
</feature>
<evidence type="ECO:0000256" key="7">
    <source>
        <dbReference type="ARBA" id="ARBA00040302"/>
    </source>
</evidence>
<feature type="signal peptide" evidence="10">
    <location>
        <begin position="1"/>
        <end position="27"/>
    </location>
</feature>
<dbReference type="InterPro" id="IPR010291">
    <property type="entry name" value="Ion_channel_UNC-93"/>
</dbReference>
<evidence type="ECO:0000256" key="3">
    <source>
        <dbReference type="ARBA" id="ARBA00022692"/>
    </source>
</evidence>
<comment type="subcellular location">
    <subcellularLocation>
        <location evidence="1">Membrane</location>
        <topology evidence="1">Multi-pass membrane protein</topology>
    </subcellularLocation>
</comment>
<dbReference type="Gene3D" id="1.20.1250.20">
    <property type="entry name" value="MFS general substrate transporter like domains"/>
    <property type="match status" value="1"/>
</dbReference>
<keyword evidence="5 9" id="KW-0472">Membrane</keyword>
<organism evidence="11 12">
    <name type="scientific">Mesorhabditis spiculigera</name>
    <dbReference type="NCBI Taxonomy" id="96644"/>
    <lineage>
        <taxon>Eukaryota</taxon>
        <taxon>Metazoa</taxon>
        <taxon>Ecdysozoa</taxon>
        <taxon>Nematoda</taxon>
        <taxon>Chromadorea</taxon>
        <taxon>Rhabditida</taxon>
        <taxon>Rhabditina</taxon>
        <taxon>Rhabditomorpha</taxon>
        <taxon>Rhabditoidea</taxon>
        <taxon>Rhabditidae</taxon>
        <taxon>Mesorhabditinae</taxon>
        <taxon>Mesorhabditis</taxon>
    </lineage>
</organism>
<evidence type="ECO:0000256" key="9">
    <source>
        <dbReference type="SAM" id="Phobius"/>
    </source>
</evidence>
<evidence type="ECO:0000256" key="10">
    <source>
        <dbReference type="SAM" id="SignalP"/>
    </source>
</evidence>
<evidence type="ECO:0000256" key="8">
    <source>
        <dbReference type="ARBA" id="ARBA00041910"/>
    </source>
</evidence>
<dbReference type="InterPro" id="IPR036259">
    <property type="entry name" value="MFS_trans_sf"/>
</dbReference>
<dbReference type="EMBL" id="CATQJA010002113">
    <property type="protein sequence ID" value="CAJ0569745.1"/>
    <property type="molecule type" value="Genomic_DNA"/>
</dbReference>
<sequence>MMDRATFNVIHLGLAFFCLMFAYQCHGHIVLSVISSVRNSTNGVSLDKNAGFYSSSIIFGTYTLGNFIAAPCVDFLGAKWALSLAAVIYTIFVAGFLHLNEIFYYASSGCVGFGAALLWTAQGVYLTQNSTPKTSKRNSGMLFAILDANVILIGVFLYFTFSIEGVGHGSDNHISKKSAQMLYIVLTSMGGLGILTFLFLRPCDVVKKQEENFGKIFCDTLRLFLDREMLLLALPFAWTGFQSSYYSGLFSTCVANTSKLGSNNEVMLAYAVLSVGAGIFVAGVLFMTPLSKSLSRTQGIFIDADGFLMSPNAWLILASGALLSFGGTCWNIQIFSFLVERFAASSSKAWAVFKFYQAMGSSLFFFYAPHIGIQAHMILLFVYLFLALCLFICQYAQQGGGGGYSGGGGGGGYAGAGGAVGGYSGGGGGYSGGGGGYSGGGGGGGGYAQGGGGGYSGGGGGYSGGGGGGGGGYAQV</sequence>
<dbReference type="Pfam" id="PF05978">
    <property type="entry name" value="UNC-93"/>
    <property type="match status" value="2"/>
</dbReference>
<evidence type="ECO:0000313" key="11">
    <source>
        <dbReference type="EMBL" id="CAJ0569745.1"/>
    </source>
</evidence>
<keyword evidence="4 9" id="KW-1133">Transmembrane helix</keyword>
<evidence type="ECO:0000313" key="12">
    <source>
        <dbReference type="Proteomes" id="UP001177023"/>
    </source>
</evidence>
<feature type="transmembrane region" description="Helical" evidence="9">
    <location>
        <begin position="142"/>
        <end position="161"/>
    </location>
</feature>
<accession>A0AA36CKJ2</accession>
<gene>
    <name evidence="11" type="ORF">MSPICULIGERA_LOCUS8209</name>
</gene>
<keyword evidence="6" id="KW-0325">Glycoprotein</keyword>
<name>A0AA36CKJ2_9BILA</name>
<feature type="chain" id="PRO_5041254825" description="UNC93-like protein MFSD11" evidence="10">
    <location>
        <begin position="28"/>
        <end position="476"/>
    </location>
</feature>
<dbReference type="PANTHER" id="PTHR23294">
    <property type="entry name" value="ET TRANSLATION PRODUCT-RELATED"/>
    <property type="match status" value="1"/>
</dbReference>
<reference evidence="11" key="1">
    <citation type="submission" date="2023-06" db="EMBL/GenBank/DDBJ databases">
        <authorList>
            <person name="Delattre M."/>
        </authorList>
    </citation>
    <scope>NUCLEOTIDE SEQUENCE</scope>
    <source>
        <strain evidence="11">AF72</strain>
    </source>
</reference>
<evidence type="ECO:0000256" key="1">
    <source>
        <dbReference type="ARBA" id="ARBA00004141"/>
    </source>
</evidence>
<comment type="similarity">
    <text evidence="2">Belongs to the unc-93 family.</text>
</comment>
<keyword evidence="10" id="KW-0732">Signal</keyword>
<feature type="transmembrane region" description="Helical" evidence="9">
    <location>
        <begin position="267"/>
        <end position="287"/>
    </location>
</feature>
<comment type="caution">
    <text evidence="11">The sequence shown here is derived from an EMBL/GenBank/DDBJ whole genome shotgun (WGS) entry which is preliminary data.</text>
</comment>
<evidence type="ECO:0000256" key="2">
    <source>
        <dbReference type="ARBA" id="ARBA00009172"/>
    </source>
</evidence>
<feature type="transmembrane region" description="Helical" evidence="9">
    <location>
        <begin position="313"/>
        <end position="339"/>
    </location>
</feature>
<keyword evidence="12" id="KW-1185">Reference proteome</keyword>
<protein>
    <recommendedName>
        <fullName evidence="7">UNC93-like protein MFSD11</fullName>
    </recommendedName>
    <alternativeName>
        <fullName evidence="8">Major facilitator superfamily domain-containing protein 11</fullName>
    </alternativeName>
</protein>
<evidence type="ECO:0000256" key="4">
    <source>
        <dbReference type="ARBA" id="ARBA00022989"/>
    </source>
</evidence>
<feature type="transmembrane region" description="Helical" evidence="9">
    <location>
        <begin position="51"/>
        <end position="73"/>
    </location>
</feature>
<feature type="transmembrane region" description="Helical" evidence="9">
    <location>
        <begin position="181"/>
        <end position="200"/>
    </location>
</feature>
<feature type="transmembrane region" description="Helical" evidence="9">
    <location>
        <begin position="103"/>
        <end position="121"/>
    </location>
</feature>
<dbReference type="GO" id="GO:0016020">
    <property type="term" value="C:membrane"/>
    <property type="evidence" value="ECO:0007669"/>
    <property type="project" value="UniProtKB-SubCell"/>
</dbReference>
<dbReference type="PANTHER" id="PTHR23294:SF0">
    <property type="entry name" value="UNC93-LIKE PROTEIN MFSD11"/>
    <property type="match status" value="1"/>
</dbReference>
<feature type="transmembrane region" description="Helical" evidence="9">
    <location>
        <begin position="80"/>
        <end position="97"/>
    </location>
</feature>
<dbReference type="AlphaFoldDB" id="A0AA36CKJ2"/>
<dbReference type="SUPFAM" id="SSF103473">
    <property type="entry name" value="MFS general substrate transporter"/>
    <property type="match status" value="1"/>
</dbReference>
<evidence type="ECO:0000256" key="5">
    <source>
        <dbReference type="ARBA" id="ARBA00023136"/>
    </source>
</evidence>
<feature type="non-terminal residue" evidence="11">
    <location>
        <position position="1"/>
    </location>
</feature>
<feature type="transmembrane region" description="Helical" evidence="9">
    <location>
        <begin position="374"/>
        <end position="393"/>
    </location>
</feature>
<proteinExistence type="inferred from homology"/>
<keyword evidence="3 9" id="KW-0812">Transmembrane</keyword>
<evidence type="ECO:0000256" key="6">
    <source>
        <dbReference type="ARBA" id="ARBA00023180"/>
    </source>
</evidence>